<evidence type="ECO:0000313" key="1">
    <source>
        <dbReference type="EMBL" id="CAA9471777.1"/>
    </source>
</evidence>
<dbReference type="AlphaFoldDB" id="A0A6J4RL71"/>
<name>A0A6J4RL71_9ACTN</name>
<organism evidence="1">
    <name type="scientific">uncultured Solirubrobacteraceae bacterium</name>
    <dbReference type="NCBI Taxonomy" id="1162706"/>
    <lineage>
        <taxon>Bacteria</taxon>
        <taxon>Bacillati</taxon>
        <taxon>Actinomycetota</taxon>
        <taxon>Thermoleophilia</taxon>
        <taxon>Solirubrobacterales</taxon>
        <taxon>Solirubrobacteraceae</taxon>
        <taxon>environmental samples</taxon>
    </lineage>
</organism>
<gene>
    <name evidence="1" type="ORF">AVDCRST_MAG67-84</name>
</gene>
<protein>
    <submittedName>
        <fullName evidence="1">Uncharacterized protein</fullName>
    </submittedName>
</protein>
<reference evidence="1" key="1">
    <citation type="submission" date="2020-02" db="EMBL/GenBank/DDBJ databases">
        <authorList>
            <person name="Meier V. D."/>
        </authorList>
    </citation>
    <scope>NUCLEOTIDE SEQUENCE</scope>
    <source>
        <strain evidence="1">AVDCRST_MAG67</strain>
    </source>
</reference>
<accession>A0A6J4RL71</accession>
<sequence length="42" mass="4270">WVAATATSRGRGLRSGATQRRAALISVLESSRPAQSTAAVAS</sequence>
<proteinExistence type="predicted"/>
<dbReference type="EMBL" id="CADCVQ010000007">
    <property type="protein sequence ID" value="CAA9471777.1"/>
    <property type="molecule type" value="Genomic_DNA"/>
</dbReference>
<feature type="non-terminal residue" evidence="1">
    <location>
        <position position="42"/>
    </location>
</feature>
<feature type="non-terminal residue" evidence="1">
    <location>
        <position position="1"/>
    </location>
</feature>